<keyword evidence="2" id="KW-1185">Reference proteome</keyword>
<evidence type="ECO:0000313" key="2">
    <source>
        <dbReference type="Proteomes" id="UP001229421"/>
    </source>
</evidence>
<evidence type="ECO:0000313" key="1">
    <source>
        <dbReference type="EMBL" id="KAK1428468.1"/>
    </source>
</evidence>
<accession>A0AAD8KVR0</accession>
<proteinExistence type="predicted"/>
<gene>
    <name evidence="1" type="ORF">QVD17_17303</name>
</gene>
<sequence length="187" mass="20803">MQPNCRVDGGWIGWIWTTLSVSRRTDHAAEATDLAANINGSSISSKDESGQLCLAAEETKQLHKQIEQQLKLQVTLWQPVMGQVSCRWFEEGWIGWIRKRPSSCINSHGSKPTSKDGSDGSEQLCLAVEETKQLHKQIEQQLKLQPVMEKLAADGSKKDGSDGSGQLCLVAEETKQLHKHIEQQLTL</sequence>
<protein>
    <submittedName>
        <fullName evidence="1">Uncharacterized protein</fullName>
    </submittedName>
</protein>
<organism evidence="1 2">
    <name type="scientific">Tagetes erecta</name>
    <name type="common">African marigold</name>
    <dbReference type="NCBI Taxonomy" id="13708"/>
    <lineage>
        <taxon>Eukaryota</taxon>
        <taxon>Viridiplantae</taxon>
        <taxon>Streptophyta</taxon>
        <taxon>Embryophyta</taxon>
        <taxon>Tracheophyta</taxon>
        <taxon>Spermatophyta</taxon>
        <taxon>Magnoliopsida</taxon>
        <taxon>eudicotyledons</taxon>
        <taxon>Gunneridae</taxon>
        <taxon>Pentapetalae</taxon>
        <taxon>asterids</taxon>
        <taxon>campanulids</taxon>
        <taxon>Asterales</taxon>
        <taxon>Asteraceae</taxon>
        <taxon>Asteroideae</taxon>
        <taxon>Heliantheae alliance</taxon>
        <taxon>Tageteae</taxon>
        <taxon>Tagetes</taxon>
    </lineage>
</organism>
<dbReference type="Proteomes" id="UP001229421">
    <property type="component" value="Unassembled WGS sequence"/>
</dbReference>
<reference evidence="1" key="1">
    <citation type="journal article" date="2023" name="bioRxiv">
        <title>Improved chromosome-level genome assembly for marigold (Tagetes erecta).</title>
        <authorList>
            <person name="Jiang F."/>
            <person name="Yuan L."/>
            <person name="Wang S."/>
            <person name="Wang H."/>
            <person name="Xu D."/>
            <person name="Wang A."/>
            <person name="Fan W."/>
        </authorList>
    </citation>
    <scope>NUCLEOTIDE SEQUENCE</scope>
    <source>
        <strain evidence="1">WSJ</strain>
        <tissue evidence="1">Leaf</tissue>
    </source>
</reference>
<dbReference type="AlphaFoldDB" id="A0AAD8KVR0"/>
<dbReference type="EMBL" id="JAUHHV010000004">
    <property type="protein sequence ID" value="KAK1428468.1"/>
    <property type="molecule type" value="Genomic_DNA"/>
</dbReference>
<name>A0AAD8KVR0_TARER</name>
<comment type="caution">
    <text evidence="1">The sequence shown here is derived from an EMBL/GenBank/DDBJ whole genome shotgun (WGS) entry which is preliminary data.</text>
</comment>